<sequence length="142" mass="15970">MKSLTCVVVGDGSVFGVDIDELKKVWHLKDMIKERKMYNFPADQLTLYIAKRSGDWLSSADPDVQRLEDGETPHGITALMNDASKMNPKCRIRNVAFGFPDEADAGEDEIHILVDVPKYIKTGPHCDRKSRELASWYGITSL</sequence>
<keyword evidence="7" id="KW-1185">Reference proteome</keyword>
<gene>
    <name evidence="5" type="ORF">PR002_g14895</name>
    <name evidence="6" type="ORF">PR003_g15394</name>
</gene>
<dbReference type="GO" id="GO:0043657">
    <property type="term" value="C:host cell"/>
    <property type="evidence" value="ECO:0007669"/>
    <property type="project" value="UniProtKB-SubCell"/>
</dbReference>
<dbReference type="InterPro" id="IPR045379">
    <property type="entry name" value="Crinkler_N"/>
</dbReference>
<comment type="subcellular location">
    <subcellularLocation>
        <location evidence="1">Host cell</location>
    </subcellularLocation>
    <subcellularLocation>
        <location evidence="2">Secreted</location>
    </subcellularLocation>
</comment>
<dbReference type="Proteomes" id="UP000435112">
    <property type="component" value="Unassembled WGS sequence"/>
</dbReference>
<evidence type="ECO:0000313" key="7">
    <source>
        <dbReference type="Proteomes" id="UP000434957"/>
    </source>
</evidence>
<name>A0A6A4F9I5_9STRA</name>
<evidence type="ECO:0000313" key="5">
    <source>
        <dbReference type="EMBL" id="KAE9012090.1"/>
    </source>
</evidence>
<dbReference type="Proteomes" id="UP000434957">
    <property type="component" value="Unassembled WGS sequence"/>
</dbReference>
<feature type="domain" description="Crinkler effector protein N-terminal" evidence="4">
    <location>
        <begin position="3"/>
        <end position="114"/>
    </location>
</feature>
<evidence type="ECO:0000256" key="3">
    <source>
        <dbReference type="ARBA" id="ARBA00022525"/>
    </source>
</evidence>
<dbReference type="Pfam" id="PF20147">
    <property type="entry name" value="Crinkler"/>
    <property type="match status" value="1"/>
</dbReference>
<dbReference type="EMBL" id="QXFU01001054">
    <property type="protein sequence ID" value="KAE9012090.1"/>
    <property type="molecule type" value="Genomic_DNA"/>
</dbReference>
<protein>
    <recommendedName>
        <fullName evidence="4">Crinkler effector protein N-terminal domain-containing protein</fullName>
    </recommendedName>
</protein>
<dbReference type="OrthoDB" id="167272at2759"/>
<evidence type="ECO:0000256" key="2">
    <source>
        <dbReference type="ARBA" id="ARBA00004613"/>
    </source>
</evidence>
<evidence type="ECO:0000256" key="1">
    <source>
        <dbReference type="ARBA" id="ARBA00004340"/>
    </source>
</evidence>
<comment type="caution">
    <text evidence="6">The sequence shown here is derived from an EMBL/GenBank/DDBJ whole genome shotgun (WGS) entry which is preliminary data.</text>
</comment>
<dbReference type="EMBL" id="QXFT01001065">
    <property type="protein sequence ID" value="KAE9330110.1"/>
    <property type="molecule type" value="Genomic_DNA"/>
</dbReference>
<accession>A0A6A4F9I5</accession>
<dbReference type="AlphaFoldDB" id="A0A6A4F9I5"/>
<reference evidence="6 7" key="1">
    <citation type="submission" date="2018-08" db="EMBL/GenBank/DDBJ databases">
        <title>Genomic investigation of the strawberry pathogen Phytophthora fragariae indicates pathogenicity is determined by transcriptional variation in three key races.</title>
        <authorList>
            <person name="Adams T.M."/>
            <person name="Armitage A.D."/>
            <person name="Sobczyk M.K."/>
            <person name="Bates H.J."/>
            <person name="Dunwell J.M."/>
            <person name="Nellist C.F."/>
            <person name="Harrison R.J."/>
        </authorList>
    </citation>
    <scope>NUCLEOTIDE SEQUENCE [LARGE SCALE GENOMIC DNA]</scope>
    <source>
        <strain evidence="5 8">SCRP324</strain>
        <strain evidence="6 7">SCRP333</strain>
    </source>
</reference>
<dbReference type="GO" id="GO:0005576">
    <property type="term" value="C:extracellular region"/>
    <property type="evidence" value="ECO:0007669"/>
    <property type="project" value="UniProtKB-SubCell"/>
</dbReference>
<evidence type="ECO:0000313" key="8">
    <source>
        <dbReference type="Proteomes" id="UP000435112"/>
    </source>
</evidence>
<proteinExistence type="predicted"/>
<keyword evidence="3" id="KW-0964">Secreted</keyword>
<organism evidence="6 7">
    <name type="scientific">Phytophthora rubi</name>
    <dbReference type="NCBI Taxonomy" id="129364"/>
    <lineage>
        <taxon>Eukaryota</taxon>
        <taxon>Sar</taxon>
        <taxon>Stramenopiles</taxon>
        <taxon>Oomycota</taxon>
        <taxon>Peronosporomycetes</taxon>
        <taxon>Peronosporales</taxon>
        <taxon>Peronosporaceae</taxon>
        <taxon>Phytophthora</taxon>
    </lineage>
</organism>
<evidence type="ECO:0000313" key="6">
    <source>
        <dbReference type="EMBL" id="KAE9330110.1"/>
    </source>
</evidence>
<evidence type="ECO:0000259" key="4">
    <source>
        <dbReference type="Pfam" id="PF20147"/>
    </source>
</evidence>